<dbReference type="EMBL" id="CP018076">
    <property type="protein sequence ID" value="APE42843.1"/>
    <property type="molecule type" value="Genomic_DNA"/>
</dbReference>
<evidence type="ECO:0000313" key="4">
    <source>
        <dbReference type="Proteomes" id="UP000181897"/>
    </source>
</evidence>
<keyword evidence="4" id="KW-1185">Reference proteome</keyword>
<dbReference type="OrthoDB" id="529444at2"/>
<sequence length="206" mass="23108">MAVNKQLSRFVRDALSAGKTRAEISQALTDSGWSRSEVADALDAWAETVFAPPVPRPQATVSARDFFIYALTFGVMIFAAIHVVQLFHALIDFVLEENRYRWAGGIRWSMSVLIVTTPVYLWLTVRERRKLAEDPALHRSAIRRWLMYVTLLLSAAVMLGDGVAVIYAFLSGDFTLQFFLKALVVGGVAGMIFLFYLSDIRRGDRA</sequence>
<proteinExistence type="predicted"/>
<feature type="transmembrane region" description="Helical" evidence="1">
    <location>
        <begin position="176"/>
        <end position="197"/>
    </location>
</feature>
<evidence type="ECO:0000259" key="2">
    <source>
        <dbReference type="Pfam" id="PF18920"/>
    </source>
</evidence>
<dbReference type="Pfam" id="PF18920">
    <property type="entry name" value="DUF5671"/>
    <property type="match status" value="1"/>
</dbReference>
<dbReference type="Proteomes" id="UP000181897">
    <property type="component" value="Chromosome"/>
</dbReference>
<accession>A0A1J0WEW3</accession>
<feature type="transmembrane region" description="Helical" evidence="1">
    <location>
        <begin position="108"/>
        <end position="125"/>
    </location>
</feature>
<dbReference type="STRING" id="1917485.BOO69_04945"/>
<evidence type="ECO:0000256" key="1">
    <source>
        <dbReference type="SAM" id="Phobius"/>
    </source>
</evidence>
<feature type="transmembrane region" description="Helical" evidence="1">
    <location>
        <begin position="145"/>
        <end position="170"/>
    </location>
</feature>
<dbReference type="AlphaFoldDB" id="A0A1J0WEW3"/>
<keyword evidence="1" id="KW-1133">Transmembrane helix</keyword>
<keyword evidence="1" id="KW-0472">Membrane</keyword>
<feature type="domain" description="DUF5671" evidence="2">
    <location>
        <begin position="65"/>
        <end position="194"/>
    </location>
</feature>
<dbReference type="InterPro" id="IPR043728">
    <property type="entry name" value="DUF5671"/>
</dbReference>
<gene>
    <name evidence="3" type="ORF">BOO69_04945</name>
</gene>
<name>A0A1J0WEW3_9RHOB</name>
<feature type="transmembrane region" description="Helical" evidence="1">
    <location>
        <begin position="66"/>
        <end position="88"/>
    </location>
</feature>
<reference evidence="3 4" key="1">
    <citation type="submission" date="2016-11" db="EMBL/GenBank/DDBJ databases">
        <title>Complete genome sequence of Sulfitobacter sp. AM1-D1, a toxic bacteria associated with marine dinoflagellate Alexandrium minutum in East China Sea.</title>
        <authorList>
            <person name="Yang Q."/>
            <person name="Zhang X."/>
            <person name="Tian X."/>
        </authorList>
    </citation>
    <scope>NUCLEOTIDE SEQUENCE [LARGE SCALE GENOMIC DNA]</scope>
    <source>
        <strain evidence="3 4">AM1-D1</strain>
    </source>
</reference>
<dbReference type="RefSeq" id="WP_071970858.1">
    <property type="nucleotide sequence ID" value="NZ_CP018076.1"/>
</dbReference>
<dbReference type="KEGG" id="suam:BOO69_04945"/>
<protein>
    <recommendedName>
        <fullName evidence="2">DUF5671 domain-containing protein</fullName>
    </recommendedName>
</protein>
<organism evidence="3 4">
    <name type="scientific">Sulfitobacter alexandrii</name>
    <dbReference type="NCBI Taxonomy" id="1917485"/>
    <lineage>
        <taxon>Bacteria</taxon>
        <taxon>Pseudomonadati</taxon>
        <taxon>Pseudomonadota</taxon>
        <taxon>Alphaproteobacteria</taxon>
        <taxon>Rhodobacterales</taxon>
        <taxon>Roseobacteraceae</taxon>
        <taxon>Sulfitobacter</taxon>
    </lineage>
</organism>
<keyword evidence="1" id="KW-0812">Transmembrane</keyword>
<evidence type="ECO:0000313" key="3">
    <source>
        <dbReference type="EMBL" id="APE42843.1"/>
    </source>
</evidence>